<feature type="region of interest" description="Disordered" evidence="1">
    <location>
        <begin position="1"/>
        <end position="72"/>
    </location>
</feature>
<dbReference type="AlphaFoldDB" id="A0A6J4S511"/>
<feature type="compositionally biased region" description="Low complexity" evidence="1">
    <location>
        <begin position="47"/>
        <end position="57"/>
    </location>
</feature>
<name>A0A6J4S511_9ACTN</name>
<feature type="non-terminal residue" evidence="2">
    <location>
        <position position="72"/>
    </location>
</feature>
<gene>
    <name evidence="2" type="ORF">AVDCRST_MAG13-1405</name>
</gene>
<accession>A0A6J4S511</accession>
<evidence type="ECO:0000256" key="1">
    <source>
        <dbReference type="SAM" id="MobiDB-lite"/>
    </source>
</evidence>
<proteinExistence type="predicted"/>
<sequence length="72" mass="7991">GPAHLHRLPGLPAPRPPRLRGGARQAPRRPRRRRLARGGRRGRHRQALSGARPVAARRQGRAAGGLRPRRLL</sequence>
<feature type="compositionally biased region" description="Basic residues" evidence="1">
    <location>
        <begin position="26"/>
        <end position="46"/>
    </location>
</feature>
<evidence type="ECO:0000313" key="2">
    <source>
        <dbReference type="EMBL" id="CAA9485049.1"/>
    </source>
</evidence>
<organism evidence="2">
    <name type="scientific">uncultured Solirubrobacteraceae bacterium</name>
    <dbReference type="NCBI Taxonomy" id="1162706"/>
    <lineage>
        <taxon>Bacteria</taxon>
        <taxon>Bacillati</taxon>
        <taxon>Actinomycetota</taxon>
        <taxon>Thermoleophilia</taxon>
        <taxon>Solirubrobacterales</taxon>
        <taxon>Solirubrobacteraceae</taxon>
        <taxon>environmental samples</taxon>
    </lineage>
</organism>
<dbReference type="EMBL" id="CADCVO010000220">
    <property type="protein sequence ID" value="CAA9485049.1"/>
    <property type="molecule type" value="Genomic_DNA"/>
</dbReference>
<feature type="non-terminal residue" evidence="2">
    <location>
        <position position="1"/>
    </location>
</feature>
<reference evidence="2" key="1">
    <citation type="submission" date="2020-02" db="EMBL/GenBank/DDBJ databases">
        <authorList>
            <person name="Meier V. D."/>
        </authorList>
    </citation>
    <scope>NUCLEOTIDE SEQUENCE</scope>
    <source>
        <strain evidence="2">AVDCRST_MAG13</strain>
    </source>
</reference>
<protein>
    <submittedName>
        <fullName evidence="2">Uncharacterized protein</fullName>
    </submittedName>
</protein>